<dbReference type="CDD" id="cd03256">
    <property type="entry name" value="ABC_PhnC_transporter"/>
    <property type="match status" value="1"/>
</dbReference>
<evidence type="ECO:0000256" key="1">
    <source>
        <dbReference type="ARBA" id="ARBA00022448"/>
    </source>
</evidence>
<dbReference type="SUPFAM" id="SSF52540">
    <property type="entry name" value="P-loop containing nucleoside triphosphate hydrolases"/>
    <property type="match status" value="1"/>
</dbReference>
<dbReference type="PANTHER" id="PTHR43166">
    <property type="entry name" value="AMINO ACID IMPORT ATP-BINDING PROTEIN"/>
    <property type="match status" value="1"/>
</dbReference>
<keyword evidence="4 10" id="KW-0067">ATP-binding</keyword>
<keyword evidence="11" id="KW-1185">Reference proteome</keyword>
<dbReference type="InterPro" id="IPR050086">
    <property type="entry name" value="MetN_ABC_transporter-like"/>
</dbReference>
<evidence type="ECO:0000256" key="3">
    <source>
        <dbReference type="ARBA" id="ARBA00022741"/>
    </source>
</evidence>
<dbReference type="SMART" id="SM00382">
    <property type="entry name" value="AAA"/>
    <property type="match status" value="1"/>
</dbReference>
<sequence length="268" mass="29833">MIEFKDVSLVYPNGFKGLKNINLKIEKGEFVVIVGMSGAGKSTLIRSINRMVQPTSGQLIVNGRDITNLKDRQLRGLRTNVGMIFQSYNIVKRMSVLRNVLAGRLGHTGTLRSILGWFPQSDLQLAMRNLERVGIDSKAYQRASNLSGGQQQRISIARVLTQEPAVILADEPVASLDPPTSHKVMKDLKKVSKEDGLTTIVNLHFIDMAMEYADRIIGLRDGELVFDGPISEVTPETFVEIYGRPIKEDDLLGKDDEPEEVDLEDVVK</sequence>
<reference evidence="10 11" key="1">
    <citation type="submission" date="2016-10" db="EMBL/GenBank/DDBJ databases">
        <authorList>
            <person name="Varghese N."/>
            <person name="Submissions S."/>
        </authorList>
    </citation>
    <scope>NUCLEOTIDE SEQUENCE [LARGE SCALE GENOMIC DNA]</scope>
    <source>
        <strain evidence="10 11">IBRC-M10081</strain>
    </source>
</reference>
<dbReference type="AlphaFoldDB" id="A0A662Z419"/>
<dbReference type="PROSITE" id="PS50893">
    <property type="entry name" value="ABC_TRANSPORTER_2"/>
    <property type="match status" value="1"/>
</dbReference>
<keyword evidence="1" id="KW-0813">Transport</keyword>
<dbReference type="PANTHER" id="PTHR43166:SF6">
    <property type="entry name" value="PHOSPHONATES IMPORT ATP-BINDING PROTEIN PHNC"/>
    <property type="match status" value="1"/>
</dbReference>
<keyword evidence="5" id="KW-0918">Phosphonate transport</keyword>
<dbReference type="OrthoDB" id="9802264at2"/>
<keyword evidence="3" id="KW-0547">Nucleotide-binding</keyword>
<dbReference type="GO" id="GO:0016020">
    <property type="term" value="C:membrane"/>
    <property type="evidence" value="ECO:0007669"/>
    <property type="project" value="InterPro"/>
</dbReference>
<dbReference type="InterPro" id="IPR003439">
    <property type="entry name" value="ABC_transporter-like_ATP-bd"/>
</dbReference>
<evidence type="ECO:0000256" key="6">
    <source>
        <dbReference type="ARBA" id="ARBA00022967"/>
    </source>
</evidence>
<evidence type="ECO:0000256" key="5">
    <source>
        <dbReference type="ARBA" id="ARBA00022885"/>
    </source>
</evidence>
<dbReference type="GO" id="GO:0005524">
    <property type="term" value="F:ATP binding"/>
    <property type="evidence" value="ECO:0007669"/>
    <property type="project" value="UniProtKB-KW"/>
</dbReference>
<evidence type="ECO:0000256" key="2">
    <source>
        <dbReference type="ARBA" id="ARBA00022475"/>
    </source>
</evidence>
<evidence type="ECO:0000313" key="10">
    <source>
        <dbReference type="EMBL" id="SEW07612.1"/>
    </source>
</evidence>
<dbReference type="NCBIfam" id="TIGR02315">
    <property type="entry name" value="ABC_phnC"/>
    <property type="match status" value="1"/>
</dbReference>
<keyword evidence="2" id="KW-1003">Cell membrane</keyword>
<protein>
    <submittedName>
        <fullName evidence="10">Phosphonate transport system ATP-binding protein</fullName>
    </submittedName>
</protein>
<dbReference type="Pfam" id="PF00005">
    <property type="entry name" value="ABC_tran"/>
    <property type="match status" value="1"/>
</dbReference>
<evidence type="ECO:0000256" key="4">
    <source>
        <dbReference type="ARBA" id="ARBA00022840"/>
    </source>
</evidence>
<dbReference type="InterPro" id="IPR003593">
    <property type="entry name" value="AAA+_ATPase"/>
</dbReference>
<keyword evidence="6" id="KW-1278">Translocase</keyword>
<dbReference type="GO" id="GO:0016887">
    <property type="term" value="F:ATP hydrolysis activity"/>
    <property type="evidence" value="ECO:0007669"/>
    <property type="project" value="InterPro"/>
</dbReference>
<dbReference type="Gene3D" id="3.40.50.300">
    <property type="entry name" value="P-loop containing nucleotide triphosphate hydrolases"/>
    <property type="match status" value="1"/>
</dbReference>
<accession>A0A662Z419</accession>
<dbReference type="RefSeq" id="WP_091475358.1">
    <property type="nucleotide sequence ID" value="NZ_FOIT01000004.1"/>
</dbReference>
<dbReference type="InterPro" id="IPR017871">
    <property type="entry name" value="ABC_transporter-like_CS"/>
</dbReference>
<name>A0A662Z419_9STAP</name>
<dbReference type="Proteomes" id="UP000243605">
    <property type="component" value="Unassembled WGS sequence"/>
</dbReference>
<dbReference type="InterPro" id="IPR027417">
    <property type="entry name" value="P-loop_NTPase"/>
</dbReference>
<gene>
    <name evidence="10" type="ORF">SAMN05192557_1507</name>
</gene>
<evidence type="ECO:0000259" key="9">
    <source>
        <dbReference type="PROSITE" id="PS50893"/>
    </source>
</evidence>
<dbReference type="InterPro" id="IPR012693">
    <property type="entry name" value="ABC_transpr_PhnC"/>
</dbReference>
<feature type="compositionally biased region" description="Acidic residues" evidence="8">
    <location>
        <begin position="256"/>
        <end position="268"/>
    </location>
</feature>
<keyword evidence="7" id="KW-0472">Membrane</keyword>
<evidence type="ECO:0000256" key="7">
    <source>
        <dbReference type="ARBA" id="ARBA00023136"/>
    </source>
</evidence>
<dbReference type="GO" id="GO:0015416">
    <property type="term" value="F:ABC-type phosphonate transporter activity"/>
    <property type="evidence" value="ECO:0007669"/>
    <property type="project" value="InterPro"/>
</dbReference>
<feature type="region of interest" description="Disordered" evidence="8">
    <location>
        <begin position="249"/>
        <end position="268"/>
    </location>
</feature>
<evidence type="ECO:0000313" key="11">
    <source>
        <dbReference type="Proteomes" id="UP000243605"/>
    </source>
</evidence>
<organism evidence="10 11">
    <name type="scientific">Aliicoccus persicus</name>
    <dbReference type="NCBI Taxonomy" id="930138"/>
    <lineage>
        <taxon>Bacteria</taxon>
        <taxon>Bacillati</taxon>
        <taxon>Bacillota</taxon>
        <taxon>Bacilli</taxon>
        <taxon>Bacillales</taxon>
        <taxon>Staphylococcaceae</taxon>
        <taxon>Aliicoccus</taxon>
    </lineage>
</organism>
<evidence type="ECO:0000256" key="8">
    <source>
        <dbReference type="SAM" id="MobiDB-lite"/>
    </source>
</evidence>
<dbReference type="PROSITE" id="PS00211">
    <property type="entry name" value="ABC_TRANSPORTER_1"/>
    <property type="match status" value="1"/>
</dbReference>
<dbReference type="EMBL" id="FOIT01000004">
    <property type="protein sequence ID" value="SEW07612.1"/>
    <property type="molecule type" value="Genomic_DNA"/>
</dbReference>
<feature type="domain" description="ABC transporter" evidence="9">
    <location>
        <begin position="2"/>
        <end position="246"/>
    </location>
</feature>
<proteinExistence type="predicted"/>